<dbReference type="Proteomes" id="UP000834106">
    <property type="component" value="Chromosome 4"/>
</dbReference>
<dbReference type="InterPro" id="IPR036691">
    <property type="entry name" value="Endo/exonu/phosph_ase_sf"/>
</dbReference>
<dbReference type="InterPro" id="IPR040256">
    <property type="entry name" value="At4g02000-like"/>
</dbReference>
<evidence type="ECO:0000256" key="1">
    <source>
        <dbReference type="SAM" id="MobiDB-lite"/>
    </source>
</evidence>
<dbReference type="InterPro" id="IPR025836">
    <property type="entry name" value="Zn_knuckle_CX2CX4HX4C"/>
</dbReference>
<sequence>MQALWGKNGMIKIRFTDRDNFFCEFESEVDRSKVIRGEPWSFERRLIVLQEIDENSAPNAHPSHSAFWIQVHNLPFIFMNREIAEVIGAQLGIYVEVDTDLSGSCWGSYMRIRVKLDVSKPLVATMDLQLGSMGGTVEVEFKYERLPEYCTLCGYLDHGFKYCNLEVPPVLRRQENHPFGHRVRAAIGQWRDNRREDGTGRKKANNSGSDNNTEESSDKVEESNSEEMPPTGGGEGQLNLVQREMMQTDLTQIPNSMKSLIVVGSKSSVSTGNSVANSDTGFNVGKDPNLDEETNTTKPSLIADKKQELADGKSIGEHDLRPKDKAILETGEGSPNMYKRKWKRNARRGPGSHSPSKSKSSPTKRKVDVDGDDIASETRLGGYKTKDFHIRLGFSGGLTVDSVGNSGGLMLMWREDWEVQLISFSKFHFHSVVSHRNGPKWNLINFYGDPVASERHNSWTLLRRLVGGCAHPLVCIGDFNEILMANEKWGGSNRTRLSMEGFKEMVQDCELSDLGFLGQDFTWAKHSRADNNILVRLDRALATLEWRDLFPRALVSHLDFYGSDHRAIELVLQRHSRETPRRKRQRQFKFEPLWLCEKGYIDVIYEGWRLGRNSHVDSDGIEGRPESVSMGGEMGRTNGRDCIDNFVGRIEACRDRLVQWGGNIRELPAKIKTIRSKLNRLKEANFSVTNFEKIRGWNHGLLEKWFNPVDREAIRSIPLGKLPTPDRLIWRHSEDGEYCVKSGYWLAYTIKTPGMEVRAASITCFAGMTSSVFFSLPKDKQDFSIKSSIDAALSDVPSVRSAACRAIGVIACFPQIFHRQKNFSYEESNIGVDSYPGWENEFSAYTSGLYRGNLGEKNHRPCMIRWKSGKRVDPRLLMLLESFGEIYVKRREFFKKIFPNSYEDFVDVFKKTSTASIKNKDLRNFRTIGRSLSLGSRRPQRFKVRTPNVIVVTGGDGKGDQSQGETASKTSNR</sequence>
<keyword evidence="6" id="KW-1185">Reference proteome</keyword>
<feature type="region of interest" description="Disordered" evidence="1">
    <location>
        <begin position="268"/>
        <end position="372"/>
    </location>
</feature>
<dbReference type="EMBL" id="OU503039">
    <property type="protein sequence ID" value="CAI9759801.1"/>
    <property type="molecule type" value="Genomic_DNA"/>
</dbReference>
<dbReference type="InterPro" id="IPR005135">
    <property type="entry name" value="Endo/exonuclease/phosphatase"/>
</dbReference>
<feature type="compositionally biased region" description="Polar residues" evidence="1">
    <location>
        <begin position="960"/>
        <end position="973"/>
    </location>
</feature>
<dbReference type="PANTHER" id="PTHR31286:SF167">
    <property type="entry name" value="OS09G0268800 PROTEIN"/>
    <property type="match status" value="1"/>
</dbReference>
<name>A0AAD1Z1F5_9LAMI</name>
<feature type="domain" description="Endonuclease/exonuclease/phosphatase" evidence="2">
    <location>
        <begin position="400"/>
        <end position="565"/>
    </location>
</feature>
<feature type="region of interest" description="Disordered" evidence="1">
    <location>
        <begin position="953"/>
        <end position="973"/>
    </location>
</feature>
<evidence type="ECO:0008006" key="7">
    <source>
        <dbReference type="Google" id="ProtNLM"/>
    </source>
</evidence>
<feature type="domain" description="DUF4283" evidence="3">
    <location>
        <begin position="2"/>
        <end position="58"/>
    </location>
</feature>
<evidence type="ECO:0000313" key="5">
    <source>
        <dbReference type="EMBL" id="CAI9759801.1"/>
    </source>
</evidence>
<feature type="compositionally biased region" description="Basic and acidic residues" evidence="1">
    <location>
        <begin position="303"/>
        <end position="327"/>
    </location>
</feature>
<evidence type="ECO:0000313" key="6">
    <source>
        <dbReference type="Proteomes" id="UP000834106"/>
    </source>
</evidence>
<dbReference type="Pfam" id="PF14111">
    <property type="entry name" value="DUF4283"/>
    <property type="match status" value="1"/>
</dbReference>
<feature type="compositionally biased region" description="Low complexity" evidence="1">
    <location>
        <begin position="348"/>
        <end position="361"/>
    </location>
</feature>
<feature type="compositionally biased region" description="Polar residues" evidence="1">
    <location>
        <begin position="268"/>
        <end position="281"/>
    </location>
</feature>
<feature type="compositionally biased region" description="Basic residues" evidence="1">
    <location>
        <begin position="338"/>
        <end position="347"/>
    </location>
</feature>
<accession>A0AAD1Z1F5</accession>
<proteinExistence type="predicted"/>
<reference evidence="5" key="1">
    <citation type="submission" date="2023-05" db="EMBL/GenBank/DDBJ databases">
        <authorList>
            <person name="Huff M."/>
        </authorList>
    </citation>
    <scope>NUCLEOTIDE SEQUENCE</scope>
</reference>
<dbReference type="Pfam" id="PF03372">
    <property type="entry name" value="Exo_endo_phos"/>
    <property type="match status" value="1"/>
</dbReference>
<dbReference type="AlphaFoldDB" id="A0AAD1Z1F5"/>
<feature type="domain" description="Zinc knuckle CX2CX4HX4C" evidence="4">
    <location>
        <begin position="116"/>
        <end position="164"/>
    </location>
</feature>
<feature type="compositionally biased region" description="Basic and acidic residues" evidence="1">
    <location>
        <begin position="191"/>
        <end position="200"/>
    </location>
</feature>
<gene>
    <name evidence="5" type="ORF">FPE_LOCUS7231</name>
</gene>
<evidence type="ECO:0000259" key="3">
    <source>
        <dbReference type="Pfam" id="PF14111"/>
    </source>
</evidence>
<organism evidence="5 6">
    <name type="scientific">Fraxinus pennsylvanica</name>
    <dbReference type="NCBI Taxonomy" id="56036"/>
    <lineage>
        <taxon>Eukaryota</taxon>
        <taxon>Viridiplantae</taxon>
        <taxon>Streptophyta</taxon>
        <taxon>Embryophyta</taxon>
        <taxon>Tracheophyta</taxon>
        <taxon>Spermatophyta</taxon>
        <taxon>Magnoliopsida</taxon>
        <taxon>eudicotyledons</taxon>
        <taxon>Gunneridae</taxon>
        <taxon>Pentapetalae</taxon>
        <taxon>asterids</taxon>
        <taxon>lamiids</taxon>
        <taxon>Lamiales</taxon>
        <taxon>Oleaceae</taxon>
        <taxon>Oleeae</taxon>
        <taxon>Fraxinus</taxon>
    </lineage>
</organism>
<dbReference type="Gene3D" id="3.60.10.10">
    <property type="entry name" value="Endonuclease/exonuclease/phosphatase"/>
    <property type="match status" value="1"/>
</dbReference>
<dbReference type="GO" id="GO:0003824">
    <property type="term" value="F:catalytic activity"/>
    <property type="evidence" value="ECO:0007669"/>
    <property type="project" value="InterPro"/>
</dbReference>
<dbReference type="SUPFAM" id="SSF56219">
    <property type="entry name" value="DNase I-like"/>
    <property type="match status" value="1"/>
</dbReference>
<protein>
    <recommendedName>
        <fullName evidence="7">DUF4283 domain-containing protein</fullName>
    </recommendedName>
</protein>
<feature type="region of interest" description="Disordered" evidence="1">
    <location>
        <begin position="188"/>
        <end position="237"/>
    </location>
</feature>
<dbReference type="InterPro" id="IPR025558">
    <property type="entry name" value="DUF4283"/>
</dbReference>
<evidence type="ECO:0000259" key="2">
    <source>
        <dbReference type="Pfam" id="PF03372"/>
    </source>
</evidence>
<dbReference type="PANTHER" id="PTHR31286">
    <property type="entry name" value="GLYCINE-RICH CELL WALL STRUCTURAL PROTEIN 1.8-LIKE"/>
    <property type="match status" value="1"/>
</dbReference>
<evidence type="ECO:0000259" key="4">
    <source>
        <dbReference type="Pfam" id="PF14392"/>
    </source>
</evidence>
<dbReference type="Pfam" id="PF14392">
    <property type="entry name" value="zf-CCHC_4"/>
    <property type="match status" value="1"/>
</dbReference>